<feature type="region of interest" description="Disordered" evidence="1">
    <location>
        <begin position="1"/>
        <end position="22"/>
    </location>
</feature>
<keyword evidence="2" id="KW-0540">Nuclease</keyword>
<dbReference type="PANTHER" id="PTHR12124:SF47">
    <property type="entry name" value="EXOSOME COMPONENT 10"/>
    <property type="match status" value="1"/>
</dbReference>
<organism evidence="2 3">
    <name type="scientific">Artemisia annua</name>
    <name type="common">Sweet wormwood</name>
    <dbReference type="NCBI Taxonomy" id="35608"/>
    <lineage>
        <taxon>Eukaryota</taxon>
        <taxon>Viridiplantae</taxon>
        <taxon>Streptophyta</taxon>
        <taxon>Embryophyta</taxon>
        <taxon>Tracheophyta</taxon>
        <taxon>Spermatophyta</taxon>
        <taxon>Magnoliopsida</taxon>
        <taxon>eudicotyledons</taxon>
        <taxon>Gunneridae</taxon>
        <taxon>Pentapetalae</taxon>
        <taxon>asterids</taxon>
        <taxon>campanulids</taxon>
        <taxon>Asterales</taxon>
        <taxon>Asteraceae</taxon>
        <taxon>Asteroideae</taxon>
        <taxon>Anthemideae</taxon>
        <taxon>Artemisiinae</taxon>
        <taxon>Artemisia</taxon>
    </lineage>
</organism>
<sequence>MGIGNVGMDSGKRRGNHTGDEKYDFINPVQEIDQNSQKLLESIGSSAESIFSKKNMKFVNYKDDDDVGNKQEERDVKVMDSMESDGFQLVQNRKKKDVLGSESSVGGGENLGNLTSGVKVATSTPKAKVSFYNASIRRPQYEYKILVNNGNTPFEHVWLDRSEDGSKFIHPLVSYWLKIFLLEGFRLGQNFELVVG</sequence>
<proteinExistence type="predicted"/>
<dbReference type="GO" id="GO:0000467">
    <property type="term" value="P:exonucleolytic trimming to generate mature 3'-end of 5.8S rRNA from tricistronic rRNA transcript (SSU-rRNA, 5.8S rRNA, LSU-rRNA)"/>
    <property type="evidence" value="ECO:0007669"/>
    <property type="project" value="InterPro"/>
</dbReference>
<keyword evidence="3" id="KW-1185">Reference proteome</keyword>
<dbReference type="GO" id="GO:0071040">
    <property type="term" value="P:nuclear polyadenylation-dependent antisense transcript catabolic process"/>
    <property type="evidence" value="ECO:0007669"/>
    <property type="project" value="TreeGrafter"/>
</dbReference>
<dbReference type="PANTHER" id="PTHR12124">
    <property type="entry name" value="POLYMYOSITIS/SCLERODERMA AUTOANTIGEN-RELATED"/>
    <property type="match status" value="1"/>
</dbReference>
<evidence type="ECO:0000313" key="2">
    <source>
        <dbReference type="EMBL" id="PWA51836.1"/>
    </source>
</evidence>
<evidence type="ECO:0000313" key="3">
    <source>
        <dbReference type="Proteomes" id="UP000245207"/>
    </source>
</evidence>
<dbReference type="Proteomes" id="UP000245207">
    <property type="component" value="Unassembled WGS sequence"/>
</dbReference>
<reference evidence="2 3" key="1">
    <citation type="journal article" date="2018" name="Mol. Plant">
        <title>The genome of Artemisia annua provides insight into the evolution of Asteraceae family and artemisinin biosynthesis.</title>
        <authorList>
            <person name="Shen Q."/>
            <person name="Zhang L."/>
            <person name="Liao Z."/>
            <person name="Wang S."/>
            <person name="Yan T."/>
            <person name="Shi P."/>
            <person name="Liu M."/>
            <person name="Fu X."/>
            <person name="Pan Q."/>
            <person name="Wang Y."/>
            <person name="Lv Z."/>
            <person name="Lu X."/>
            <person name="Zhang F."/>
            <person name="Jiang W."/>
            <person name="Ma Y."/>
            <person name="Chen M."/>
            <person name="Hao X."/>
            <person name="Li L."/>
            <person name="Tang Y."/>
            <person name="Lv G."/>
            <person name="Zhou Y."/>
            <person name="Sun X."/>
            <person name="Brodelius P.E."/>
            <person name="Rose J.K.C."/>
            <person name="Tang K."/>
        </authorList>
    </citation>
    <scope>NUCLEOTIDE SEQUENCE [LARGE SCALE GENOMIC DNA]</scope>
    <source>
        <strain evidence="3">cv. Huhao1</strain>
        <tissue evidence="2">Leaf</tissue>
    </source>
</reference>
<protein>
    <submittedName>
        <fullName evidence="2">3'-5' exonuclease domain-containing protein</fullName>
    </submittedName>
</protein>
<keyword evidence="2" id="KW-0269">Exonuclease</keyword>
<dbReference type="GO" id="GO:0071036">
    <property type="term" value="P:nuclear polyadenylation-dependent snoRNA catabolic process"/>
    <property type="evidence" value="ECO:0007669"/>
    <property type="project" value="TreeGrafter"/>
</dbReference>
<dbReference type="STRING" id="35608.A0A2U1LS58"/>
<dbReference type="GO" id="GO:0071037">
    <property type="term" value="P:nuclear polyadenylation-dependent snRNA catabolic process"/>
    <property type="evidence" value="ECO:0007669"/>
    <property type="project" value="TreeGrafter"/>
</dbReference>
<dbReference type="GO" id="GO:0003727">
    <property type="term" value="F:single-stranded RNA binding"/>
    <property type="evidence" value="ECO:0007669"/>
    <property type="project" value="TreeGrafter"/>
</dbReference>
<keyword evidence="2" id="KW-0378">Hydrolase</keyword>
<dbReference type="GO" id="GO:0000175">
    <property type="term" value="F:3'-5'-RNA exonuclease activity"/>
    <property type="evidence" value="ECO:0007669"/>
    <property type="project" value="InterPro"/>
</dbReference>
<dbReference type="InterPro" id="IPR045092">
    <property type="entry name" value="Rrp6-like"/>
</dbReference>
<dbReference type="GO" id="GO:0000176">
    <property type="term" value="C:nuclear exosome (RNase complex)"/>
    <property type="evidence" value="ECO:0007669"/>
    <property type="project" value="TreeGrafter"/>
</dbReference>
<comment type="caution">
    <text evidence="2">The sequence shown here is derived from an EMBL/GenBank/DDBJ whole genome shotgun (WGS) entry which is preliminary data.</text>
</comment>
<dbReference type="GO" id="GO:0071038">
    <property type="term" value="P:TRAMP-dependent tRNA surveillance pathway"/>
    <property type="evidence" value="ECO:0007669"/>
    <property type="project" value="TreeGrafter"/>
</dbReference>
<dbReference type="GO" id="GO:0071044">
    <property type="term" value="P:histone mRNA catabolic process"/>
    <property type="evidence" value="ECO:0007669"/>
    <property type="project" value="TreeGrafter"/>
</dbReference>
<dbReference type="GO" id="GO:0071035">
    <property type="term" value="P:nuclear polyadenylation-dependent rRNA catabolic process"/>
    <property type="evidence" value="ECO:0007669"/>
    <property type="project" value="TreeGrafter"/>
</dbReference>
<dbReference type="AlphaFoldDB" id="A0A2U1LS58"/>
<dbReference type="EMBL" id="PKPP01008014">
    <property type="protein sequence ID" value="PWA51836.1"/>
    <property type="molecule type" value="Genomic_DNA"/>
</dbReference>
<dbReference type="GO" id="GO:0005730">
    <property type="term" value="C:nucleolus"/>
    <property type="evidence" value="ECO:0007669"/>
    <property type="project" value="TreeGrafter"/>
</dbReference>
<dbReference type="GO" id="GO:0071039">
    <property type="term" value="P:nuclear polyadenylation-dependent CUT catabolic process"/>
    <property type="evidence" value="ECO:0007669"/>
    <property type="project" value="TreeGrafter"/>
</dbReference>
<name>A0A2U1LS58_ARTAN</name>
<dbReference type="GO" id="GO:0071051">
    <property type="term" value="P:poly(A)-dependent snoRNA 3'-end processing"/>
    <property type="evidence" value="ECO:0007669"/>
    <property type="project" value="TreeGrafter"/>
</dbReference>
<dbReference type="OrthoDB" id="1708734at2759"/>
<gene>
    <name evidence="2" type="ORF">CTI12_AA460640</name>
</gene>
<evidence type="ECO:0000256" key="1">
    <source>
        <dbReference type="SAM" id="MobiDB-lite"/>
    </source>
</evidence>
<accession>A0A2U1LS58</accession>